<evidence type="ECO:0000313" key="2">
    <source>
        <dbReference type="EMBL" id="SHF25745.1"/>
    </source>
</evidence>
<name>A0A1M5A6E8_9BACL</name>
<evidence type="ECO:0000256" key="1">
    <source>
        <dbReference type="ARBA" id="ARBA00023125"/>
    </source>
</evidence>
<dbReference type="STRING" id="112248.SAMN05444392_11238"/>
<dbReference type="Gene3D" id="1.10.10.10">
    <property type="entry name" value="Winged helix-like DNA-binding domain superfamily/Winged helix DNA-binding domain"/>
    <property type="match status" value="1"/>
</dbReference>
<organism evidence="2 3">
    <name type="scientific">Seinonella peptonophila</name>
    <dbReference type="NCBI Taxonomy" id="112248"/>
    <lineage>
        <taxon>Bacteria</taxon>
        <taxon>Bacillati</taxon>
        <taxon>Bacillota</taxon>
        <taxon>Bacilli</taxon>
        <taxon>Bacillales</taxon>
        <taxon>Thermoactinomycetaceae</taxon>
        <taxon>Seinonella</taxon>
    </lineage>
</organism>
<keyword evidence="3" id="KW-1185">Reference proteome</keyword>
<dbReference type="InterPro" id="IPR011991">
    <property type="entry name" value="ArsR-like_HTH"/>
</dbReference>
<accession>A0A1M5A6E8</accession>
<dbReference type="Pfam" id="PF12840">
    <property type="entry name" value="HTH_20"/>
    <property type="match status" value="1"/>
</dbReference>
<dbReference type="CDD" id="cd00090">
    <property type="entry name" value="HTH_ARSR"/>
    <property type="match status" value="1"/>
</dbReference>
<dbReference type="OrthoDB" id="9788770at2"/>
<reference evidence="2 3" key="1">
    <citation type="submission" date="2016-11" db="EMBL/GenBank/DDBJ databases">
        <authorList>
            <person name="Jaros S."/>
            <person name="Januszkiewicz K."/>
            <person name="Wedrychowicz H."/>
        </authorList>
    </citation>
    <scope>NUCLEOTIDE SEQUENCE [LARGE SCALE GENOMIC DNA]</scope>
    <source>
        <strain evidence="2 3">DSM 44666</strain>
    </source>
</reference>
<dbReference type="SUPFAM" id="SSF46785">
    <property type="entry name" value="Winged helix' DNA-binding domain"/>
    <property type="match status" value="1"/>
</dbReference>
<protein>
    <submittedName>
        <fullName evidence="2">Helix-turn-helix domain-containing protein</fullName>
    </submittedName>
</protein>
<dbReference type="EMBL" id="FQVL01000012">
    <property type="protein sequence ID" value="SHF25745.1"/>
    <property type="molecule type" value="Genomic_DNA"/>
</dbReference>
<dbReference type="GO" id="GO:0003677">
    <property type="term" value="F:DNA binding"/>
    <property type="evidence" value="ECO:0007669"/>
    <property type="project" value="UniProtKB-KW"/>
</dbReference>
<dbReference type="InterPro" id="IPR036388">
    <property type="entry name" value="WH-like_DNA-bd_sf"/>
</dbReference>
<evidence type="ECO:0000313" key="3">
    <source>
        <dbReference type="Proteomes" id="UP000184476"/>
    </source>
</evidence>
<dbReference type="Proteomes" id="UP000184476">
    <property type="component" value="Unassembled WGS sequence"/>
</dbReference>
<dbReference type="AlphaFoldDB" id="A0A1M5A6E8"/>
<dbReference type="RefSeq" id="WP_073156638.1">
    <property type="nucleotide sequence ID" value="NZ_FQVL01000012.1"/>
</dbReference>
<dbReference type="InterPro" id="IPR036390">
    <property type="entry name" value="WH_DNA-bd_sf"/>
</dbReference>
<gene>
    <name evidence="2" type="ORF">SAMN05444392_11238</name>
</gene>
<keyword evidence="1" id="KW-0238">DNA-binding</keyword>
<proteinExistence type="predicted"/>
<sequence>MNQKIQETYRIESPEQATALINPLRVEILTLLKQPRSAAEVARQLREPPQRINYHLKSLEKVGLVMQVGTRQVRNLVEILYQSIARSFLLSESLTWGQETLQKIKDQGALAHLIHTSERIKRDAISLMEHSDQAEQIPSATLQLQVKLSGEEQRQAFVHEYIEMMKELVKRYQVSHQNSEDYQVILAVYPQHTKFEEEKNDQKVDHGEEERES</sequence>